<dbReference type="EMBL" id="AEEG01000008">
    <property type="protein sequence ID" value="EFL95058.1"/>
    <property type="molecule type" value="Genomic_DNA"/>
</dbReference>
<reference evidence="2" key="1">
    <citation type="submission" date="2010-07" db="EMBL/GenBank/DDBJ databases">
        <authorList>
            <person name="Muzny D."/>
            <person name="Qin X."/>
            <person name="Deng J."/>
            <person name="Jiang H."/>
            <person name="Liu Y."/>
            <person name="Qu J."/>
            <person name="Song X.-Z."/>
            <person name="Zhang L."/>
            <person name="Thornton R."/>
            <person name="Coyle M."/>
            <person name="Francisco L."/>
            <person name="Jackson L."/>
            <person name="Javaid M."/>
            <person name="Korchina V."/>
            <person name="Kovar C."/>
            <person name="Mata R."/>
            <person name="Mathew T."/>
            <person name="Ngo R."/>
            <person name="Nguyen L."/>
            <person name="Nguyen N."/>
            <person name="Okwuonu G."/>
            <person name="Ongeri F."/>
            <person name="Pham C."/>
            <person name="Simmons D."/>
            <person name="Wilczek-Boney K."/>
            <person name="Hale W."/>
            <person name="Jakkamsetti A."/>
            <person name="Pham P."/>
            <person name="Ruth R."/>
            <person name="San Lucas F."/>
            <person name="Warren J."/>
            <person name="Zhang J."/>
            <person name="Zhao Z."/>
            <person name="Zhou C."/>
            <person name="Zhu D."/>
            <person name="Lee S."/>
            <person name="Bess C."/>
            <person name="Blankenburg K."/>
            <person name="Forbes L."/>
            <person name="Fu Q."/>
            <person name="Gubbala S."/>
            <person name="Hirani K."/>
            <person name="Jayaseelan J.C."/>
            <person name="Lara F."/>
            <person name="Munidasa M."/>
            <person name="Palculict T."/>
            <person name="Patil S."/>
            <person name="Pu L.-L."/>
            <person name="Saada N."/>
            <person name="Tang L."/>
            <person name="Weissenberger G."/>
            <person name="Zhu Y."/>
            <person name="Hemphill L."/>
            <person name="Shang Y."/>
            <person name="Youmans B."/>
            <person name="Ayvaz T."/>
            <person name="Ross M."/>
            <person name="Santibanez J."/>
            <person name="Aqrawi P."/>
            <person name="Gross S."/>
            <person name="Joshi V."/>
            <person name="Fowler G."/>
            <person name="Nazareth L."/>
            <person name="Reid J."/>
            <person name="Worley K."/>
            <person name="Petrosino J."/>
            <person name="Highlander S."/>
            <person name="Gibbs R."/>
        </authorList>
    </citation>
    <scope>NUCLEOTIDE SEQUENCE [LARGE SCALE GENOMIC DNA]</scope>
    <source>
        <strain evidence="2">DSM 20284</strain>
    </source>
</reference>
<dbReference type="HOGENOM" id="CLU_065769_1_0_9"/>
<dbReference type="RefSeq" id="WP_004166604.1">
    <property type="nucleotide sequence ID" value="NZ_GL397067.1"/>
</dbReference>
<organism evidence="2 3">
    <name type="scientific">Pediococcus acidilactici DSM 20284</name>
    <dbReference type="NCBI Taxonomy" id="862514"/>
    <lineage>
        <taxon>Bacteria</taxon>
        <taxon>Bacillati</taxon>
        <taxon>Bacillota</taxon>
        <taxon>Bacilli</taxon>
        <taxon>Lactobacillales</taxon>
        <taxon>Lactobacillaceae</taxon>
        <taxon>Pediococcus</taxon>
        <taxon>Pediococcus acidilactici group</taxon>
    </lineage>
</organism>
<evidence type="ECO:0000259" key="1">
    <source>
        <dbReference type="Pfam" id="PF14393"/>
    </source>
</evidence>
<name>E0NHP1_PEDAC</name>
<dbReference type="AlphaFoldDB" id="E0NHP1"/>
<feature type="domain" description="DUF4422" evidence="1">
    <location>
        <begin position="4"/>
        <end position="220"/>
    </location>
</feature>
<comment type="caution">
    <text evidence="2">The sequence shown here is derived from an EMBL/GenBank/DDBJ whole genome shotgun (WGS) entry which is preliminary data.</text>
</comment>
<dbReference type="InterPro" id="IPR025536">
    <property type="entry name" value="DUF4422"/>
</dbReference>
<keyword evidence="3" id="KW-1185">Reference proteome</keyword>
<proteinExistence type="predicted"/>
<protein>
    <recommendedName>
        <fullName evidence="1">DUF4422 domain-containing protein</fullName>
    </recommendedName>
</protein>
<sequence>MDVKIMVAAHKEFPMPKERELYLPVLVGAKRNYKPGIGYQRDDDGENISEKNPNYNELTAIYWAWKNLDADAVGLVHYRRFLSKKRKRDLENILNKREVEELLAKTPIILPKKRKYYIETNYSHYIHAHHREPIDVTRKVIVDKYPEYLDAFDQMMKRTSAHMFNMFVMKKELFDEYASWLFDILTQVEKQIDISEYSVQEARVFGYLAERLMDVWILTNGFKYTEVNWIQLGDRKIMAKIFYFLKRKFMRGSNKVTHF</sequence>
<accession>E0NHP1</accession>
<dbReference type="Pfam" id="PF14393">
    <property type="entry name" value="DUF4422"/>
    <property type="match status" value="1"/>
</dbReference>
<gene>
    <name evidence="2" type="ORF">HMPREF0623_1564</name>
</gene>
<evidence type="ECO:0000313" key="2">
    <source>
        <dbReference type="EMBL" id="EFL95058.1"/>
    </source>
</evidence>
<dbReference type="Proteomes" id="UP000004470">
    <property type="component" value="Unassembled WGS sequence"/>
</dbReference>
<evidence type="ECO:0000313" key="3">
    <source>
        <dbReference type="Proteomes" id="UP000004470"/>
    </source>
</evidence>
<dbReference type="eggNOG" id="COG1442">
    <property type="taxonomic scope" value="Bacteria"/>
</dbReference>